<sequence>MRERRGPRKSIGVPLNVSKAYHATTADQPGQLDLFRERLPAKPYHTDDLSTGLLVRSAERAALARYIQPNGPTHKYWLVYDIDRPGAAMDWSDRNCPPPSITAMNPANGHAHLIYGLETPVRTAPDAKSDPIRYAGAIDSTLQQALGADPQYSGLICKNPLHPHWIVKAWEPRLYTLNDLDSWLDLSSAKDRRKRLPAYGLGRNCNLFDQLSLWAYRAIRQGWPGYEQWLVACLQRALMYNAGFPCPLDHQEVKHIAKSVARYTHTRFTPEGFSAWQAAQGRKGGRVSKRNPVPDSEQTLEPWRALGISRATYYRKKTTGTP</sequence>
<evidence type="ECO:0000256" key="1">
    <source>
        <dbReference type="SAM" id="MobiDB-lite"/>
    </source>
</evidence>
<dbReference type="SMART" id="SM00942">
    <property type="entry name" value="PriCT_1"/>
    <property type="match status" value="1"/>
</dbReference>
<dbReference type="Pfam" id="PF08708">
    <property type="entry name" value="PriCT_1"/>
    <property type="match status" value="1"/>
</dbReference>
<dbReference type="InterPro" id="IPR013321">
    <property type="entry name" value="Arc_rbn_hlx_hlx"/>
</dbReference>
<evidence type="ECO:0000313" key="4">
    <source>
        <dbReference type="Proteomes" id="UP000215788"/>
    </source>
</evidence>
<dbReference type="InterPro" id="IPR004322">
    <property type="entry name" value="Plasmid_replicase_bac"/>
</dbReference>
<organism evidence="3 4">
    <name type="scientific">Pseudomonas lundensis</name>
    <dbReference type="NCBI Taxonomy" id="86185"/>
    <lineage>
        <taxon>Bacteria</taxon>
        <taxon>Pseudomonadati</taxon>
        <taxon>Pseudomonadota</taxon>
        <taxon>Gammaproteobacteria</taxon>
        <taxon>Pseudomonadales</taxon>
        <taxon>Pseudomonadaceae</taxon>
        <taxon>Pseudomonas</taxon>
    </lineage>
</organism>
<comment type="caution">
    <text evidence="3">The sequence shown here is derived from an EMBL/GenBank/DDBJ whole genome shotgun (WGS) entry which is preliminary data.</text>
</comment>
<dbReference type="OrthoDB" id="5445431at2"/>
<gene>
    <name evidence="3" type="ORF">CJF39_22335</name>
</gene>
<dbReference type="Gene3D" id="1.10.340.50">
    <property type="match status" value="1"/>
</dbReference>
<dbReference type="GO" id="GO:0006355">
    <property type="term" value="P:regulation of DNA-templated transcription"/>
    <property type="evidence" value="ECO:0007669"/>
    <property type="project" value="InterPro"/>
</dbReference>
<evidence type="ECO:0000259" key="2">
    <source>
        <dbReference type="SMART" id="SM00942"/>
    </source>
</evidence>
<dbReference type="AlphaFoldDB" id="A0A266N476"/>
<feature type="region of interest" description="Disordered" evidence="1">
    <location>
        <begin position="279"/>
        <end position="298"/>
    </location>
</feature>
<name>A0A266N476_9PSED</name>
<dbReference type="Gene3D" id="1.10.1220.10">
    <property type="entry name" value="Met repressor-like"/>
    <property type="match status" value="1"/>
</dbReference>
<dbReference type="Pfam" id="PF03090">
    <property type="entry name" value="Replicase"/>
    <property type="match status" value="1"/>
</dbReference>
<feature type="domain" description="Primase C-terminal 1" evidence="2">
    <location>
        <begin position="192"/>
        <end position="266"/>
    </location>
</feature>
<proteinExistence type="predicted"/>
<dbReference type="Proteomes" id="UP000215788">
    <property type="component" value="Unassembled WGS sequence"/>
</dbReference>
<evidence type="ECO:0000313" key="3">
    <source>
        <dbReference type="EMBL" id="OZY57289.1"/>
    </source>
</evidence>
<dbReference type="EMBL" id="NQKI01000072">
    <property type="protein sequence ID" value="OZY57289.1"/>
    <property type="molecule type" value="Genomic_DNA"/>
</dbReference>
<dbReference type="InterPro" id="IPR014820">
    <property type="entry name" value="PriCT_1"/>
</dbReference>
<reference evidence="3 4" key="1">
    <citation type="submission" date="2017-08" db="EMBL/GenBank/DDBJ databases">
        <title>Genomic and metabolic characterisation of spoilage-associated Pseudomonas species.</title>
        <authorList>
            <person name="Stanborough T."/>
            <person name="Fegan N."/>
            <person name="Powell S.M."/>
            <person name="Singh T."/>
            <person name="Tamplin M.L."/>
            <person name="Chandry P.S."/>
        </authorList>
    </citation>
    <scope>NUCLEOTIDE SEQUENCE [LARGE SCALE GENOMIC DNA]</scope>
    <source>
        <strain evidence="3 4">L1802</strain>
    </source>
</reference>
<protein>
    <submittedName>
        <fullName evidence="3">Replicase</fullName>
    </submittedName>
</protein>
<accession>A0A266N476</accession>